<sequence length="213" mass="24110">MVARRRIPREEVKRYVQETPFTRGEVLRLWRRFSELDAKGDGNDCLSIQEMLAIDELKCNPFAPRIVALFSEDGSGSLNFQKFINMMSVFSSRASPETKLVWAFALWDFDGDDLIGNRDIKKGLYLLTNASMAVLDVVADDDPDVDKPAFLKGRGARRNSGDISDLLSTEQIAQILERIADEIDPEGTGLTYSDFENIVQRMPDFLSTFRMSV</sequence>
<protein>
    <submittedName>
        <fullName evidence="4">Uncharacterized protein</fullName>
    </submittedName>
</protein>
<dbReference type="GO" id="GO:0046872">
    <property type="term" value="F:metal ion binding"/>
    <property type="evidence" value="ECO:0007669"/>
    <property type="project" value="UniProtKB-KW"/>
</dbReference>
<dbReference type="PANTHER" id="PTHR45791:SF1">
    <property type="entry name" value="CALCIUM AND INTEGRIN BINDING FAMILY MEMBER 1"/>
    <property type="match status" value="1"/>
</dbReference>
<dbReference type="Proteomes" id="UP001489004">
    <property type="component" value="Unassembled WGS sequence"/>
</dbReference>
<evidence type="ECO:0000256" key="2">
    <source>
        <dbReference type="ARBA" id="ARBA00022737"/>
    </source>
</evidence>
<evidence type="ECO:0000256" key="3">
    <source>
        <dbReference type="ARBA" id="ARBA00022837"/>
    </source>
</evidence>
<dbReference type="Gene3D" id="1.10.238.10">
    <property type="entry name" value="EF-hand"/>
    <property type="match status" value="2"/>
</dbReference>
<dbReference type="EMBL" id="JALJOR010000004">
    <property type="protein sequence ID" value="KAK9817985.1"/>
    <property type="molecule type" value="Genomic_DNA"/>
</dbReference>
<dbReference type="AlphaFoldDB" id="A0AAW1QAI4"/>
<dbReference type="InterPro" id="IPR011992">
    <property type="entry name" value="EF-hand-dom_pair"/>
</dbReference>
<dbReference type="PROSITE" id="PS00018">
    <property type="entry name" value="EF_HAND_1"/>
    <property type="match status" value="1"/>
</dbReference>
<keyword evidence="3" id="KW-0106">Calcium</keyword>
<name>A0AAW1QAI4_9CHLO</name>
<keyword evidence="5" id="KW-1185">Reference proteome</keyword>
<gene>
    <name evidence="4" type="ORF">WJX72_005365</name>
</gene>
<evidence type="ECO:0000256" key="1">
    <source>
        <dbReference type="ARBA" id="ARBA00022723"/>
    </source>
</evidence>
<evidence type="ECO:0000313" key="4">
    <source>
        <dbReference type="EMBL" id="KAK9817985.1"/>
    </source>
</evidence>
<accession>A0AAW1QAI4</accession>
<dbReference type="SUPFAM" id="SSF47473">
    <property type="entry name" value="EF-hand"/>
    <property type="match status" value="1"/>
</dbReference>
<dbReference type="InterPro" id="IPR051433">
    <property type="entry name" value="CIBP"/>
</dbReference>
<reference evidence="4 5" key="1">
    <citation type="journal article" date="2024" name="Nat. Commun.">
        <title>Phylogenomics reveals the evolutionary origins of lichenization in chlorophyte algae.</title>
        <authorList>
            <person name="Puginier C."/>
            <person name="Libourel C."/>
            <person name="Otte J."/>
            <person name="Skaloud P."/>
            <person name="Haon M."/>
            <person name="Grisel S."/>
            <person name="Petersen M."/>
            <person name="Berrin J.G."/>
            <person name="Delaux P.M."/>
            <person name="Dal Grande F."/>
            <person name="Keller J."/>
        </authorList>
    </citation>
    <scope>NUCLEOTIDE SEQUENCE [LARGE SCALE GENOMIC DNA]</scope>
    <source>
        <strain evidence="4 5">SAG 2043</strain>
    </source>
</reference>
<comment type="caution">
    <text evidence="4">The sequence shown here is derived from an EMBL/GenBank/DDBJ whole genome shotgun (WGS) entry which is preliminary data.</text>
</comment>
<organism evidence="4 5">
    <name type="scientific">[Myrmecia] bisecta</name>
    <dbReference type="NCBI Taxonomy" id="41462"/>
    <lineage>
        <taxon>Eukaryota</taxon>
        <taxon>Viridiplantae</taxon>
        <taxon>Chlorophyta</taxon>
        <taxon>core chlorophytes</taxon>
        <taxon>Trebouxiophyceae</taxon>
        <taxon>Trebouxiales</taxon>
        <taxon>Trebouxiaceae</taxon>
        <taxon>Myrmecia</taxon>
    </lineage>
</organism>
<dbReference type="InterPro" id="IPR018247">
    <property type="entry name" value="EF_Hand_1_Ca_BS"/>
</dbReference>
<dbReference type="PANTHER" id="PTHR45791">
    <property type="entry name" value="CALCIUM AND INTEGRIN BINDING FAMILY MEMBER 2"/>
    <property type="match status" value="1"/>
</dbReference>
<keyword evidence="2" id="KW-0677">Repeat</keyword>
<proteinExistence type="predicted"/>
<keyword evidence="1" id="KW-0479">Metal-binding</keyword>
<evidence type="ECO:0000313" key="5">
    <source>
        <dbReference type="Proteomes" id="UP001489004"/>
    </source>
</evidence>